<proteinExistence type="predicted"/>
<dbReference type="Proteomes" id="UP001251528">
    <property type="component" value="Unassembled WGS sequence"/>
</dbReference>
<protein>
    <submittedName>
        <fullName evidence="2">Uncharacterized protein</fullName>
    </submittedName>
</protein>
<organism evidence="2 3">
    <name type="scientific">Conoideocrella luteorostrata</name>
    <dbReference type="NCBI Taxonomy" id="1105319"/>
    <lineage>
        <taxon>Eukaryota</taxon>
        <taxon>Fungi</taxon>
        <taxon>Dikarya</taxon>
        <taxon>Ascomycota</taxon>
        <taxon>Pezizomycotina</taxon>
        <taxon>Sordariomycetes</taxon>
        <taxon>Hypocreomycetidae</taxon>
        <taxon>Hypocreales</taxon>
        <taxon>Clavicipitaceae</taxon>
        <taxon>Conoideocrella</taxon>
    </lineage>
</organism>
<evidence type="ECO:0000313" key="3">
    <source>
        <dbReference type="Proteomes" id="UP001251528"/>
    </source>
</evidence>
<accession>A0AAJ0CAU4</accession>
<comment type="caution">
    <text evidence="2">The sequence shown here is derived from an EMBL/GenBank/DDBJ whole genome shotgun (WGS) entry which is preliminary data.</text>
</comment>
<dbReference type="AlphaFoldDB" id="A0AAJ0CAU4"/>
<feature type="region of interest" description="Disordered" evidence="1">
    <location>
        <begin position="60"/>
        <end position="88"/>
    </location>
</feature>
<evidence type="ECO:0000313" key="2">
    <source>
        <dbReference type="EMBL" id="KAK2589703.1"/>
    </source>
</evidence>
<dbReference type="EMBL" id="JASWJB010000577">
    <property type="protein sequence ID" value="KAK2589703.1"/>
    <property type="molecule type" value="Genomic_DNA"/>
</dbReference>
<name>A0AAJ0CAU4_9HYPO</name>
<gene>
    <name evidence="2" type="ORF">QQS21_012614</name>
</gene>
<reference evidence="2" key="1">
    <citation type="submission" date="2023-06" db="EMBL/GenBank/DDBJ databases">
        <title>Conoideocrella luteorostrata (Hypocreales: Clavicipitaceae), a potential biocontrol fungus for elongate hemlock scale in United States Christmas tree production areas.</title>
        <authorList>
            <person name="Barrett H."/>
            <person name="Lovett B."/>
            <person name="Macias A.M."/>
            <person name="Stajich J.E."/>
            <person name="Kasson M.T."/>
        </authorList>
    </citation>
    <scope>NUCLEOTIDE SEQUENCE</scope>
    <source>
        <strain evidence="2">ARSEF 14590</strain>
    </source>
</reference>
<feature type="compositionally biased region" description="Acidic residues" evidence="1">
    <location>
        <begin position="63"/>
        <end position="75"/>
    </location>
</feature>
<sequence length="245" mass="27428">MFSNQPPRAHQPIILPPLTPSELLEHLVAKTTYPTTVVIGWPRDIFVNALVQDVKQKLAPRAEEEEEEEGEEEKEEQAAESVSEKQQQQQHTLLQATLMQTAISRHINIVFTPTVTHLRAYLATFSAAQTRVPAPPKTVSLSKPPHLFVYGLLELHRDGMEWSAQGLSISTAMFVESAWRDAFMAVIVEPRRTDEAEELEQSLQEKLPVLTGTPIKDDGSWGGPTVAVSRVVGRWFRMDAKAKDS</sequence>
<keyword evidence="3" id="KW-1185">Reference proteome</keyword>
<evidence type="ECO:0000256" key="1">
    <source>
        <dbReference type="SAM" id="MobiDB-lite"/>
    </source>
</evidence>
<feature type="compositionally biased region" description="Low complexity" evidence="1">
    <location>
        <begin position="79"/>
        <end position="88"/>
    </location>
</feature>